<dbReference type="GO" id="GO:0006351">
    <property type="term" value="P:DNA-templated transcription"/>
    <property type="evidence" value="ECO:0007669"/>
    <property type="project" value="InterPro"/>
</dbReference>
<sequence length="782" mass="85734">MDIRDLLVRHEKLVHLNENSRDAGRTRKASSVSGPSGSSGSSNTEVAVGLQNRSQQSGFSDPASSSISPPHAASALLSHSSSADPRLSSSLDLLSDAATHLASSSGITNMPPMIPVLTQTSAATMTPVKAYNESTPPPYGDRRRVSAQADVLLQAYPGQPPATSFDDYHLFLDEFASSSHFLPPSLEADQSLGLWSRPAAELLGRGVGMTKMAPSFPSTRFPSVQPDMRDLAAETAATRAQEEMAMRAPAWRIAGTDHTIIKNRLEEFTSVLPADFVFPSRHTLTRFLEGYVSGLHEHIPFLHLPTLVPAELSPELILAILAVGAHYRFESHRGNALCSPNTPQSRLETIQALLLLFSVGIWGPKAILHEALSLQSTLALLMRDDGLTSETSAQAADWETWIRFEGSTRTKLIAFCFFNLCSIVYNTTPMLLTSEVNLFLPQPSRLWRMETPWQWHTTRQAYPNVEISLQDAFSRILNRNSQTPLTHVSSLGNYVLVHALIQHIFLLKQTSFAVSSHFGVHRGLKSEDVEEVAHGLRMWQIGFEQHRQMRDAETAQQQQQQQAMGSLGLMPGFDSFPGSSVAVNATALLRLAYIRLYTDLNPGQRLESRDPILIANAFNDGSLLARSQRTTRAVVQAIHALAMLVRAGVNYVARTKSLEWSMQHSCPTDPPISAEERALLDNMRRLLDETEFAVPIDPSLVGTSLSSGHASGGQQNGVSSDSAKLRQLAAAVIRLWAETFKGAHIFEVVSMMGLGLESYADMIEKQREHTPLSRISTTVGLS</sequence>
<keyword evidence="5" id="KW-0862">Zinc</keyword>
<feature type="domain" description="Xylanolytic transcriptional activator regulatory" evidence="8">
    <location>
        <begin position="291"/>
        <end position="533"/>
    </location>
</feature>
<evidence type="ECO:0000256" key="2">
    <source>
        <dbReference type="ARBA" id="ARBA00022723"/>
    </source>
</evidence>
<dbReference type="HOGENOM" id="CLU_007784_0_0_1"/>
<evidence type="ECO:0000256" key="5">
    <source>
        <dbReference type="ARBA" id="ARBA00022833"/>
    </source>
</evidence>
<dbReference type="GO" id="GO:0000981">
    <property type="term" value="F:DNA-binding transcription factor activity, RNA polymerase II-specific"/>
    <property type="evidence" value="ECO:0007669"/>
    <property type="project" value="InterPro"/>
</dbReference>
<dbReference type="GO" id="GO:0008270">
    <property type="term" value="F:zinc ion binding"/>
    <property type="evidence" value="ECO:0007669"/>
    <property type="project" value="UniProtKB-KW"/>
</dbReference>
<keyword evidence="4" id="KW-0863">Zinc-finger</keyword>
<keyword evidence="3" id="KW-0677">Repeat</keyword>
<feature type="region of interest" description="Disordered" evidence="7">
    <location>
        <begin position="17"/>
        <end position="81"/>
    </location>
</feature>
<evidence type="ECO:0000256" key="6">
    <source>
        <dbReference type="ARBA" id="ARBA00023242"/>
    </source>
</evidence>
<comment type="subcellular location">
    <subcellularLocation>
        <location evidence="1">Nucleus</location>
    </subcellularLocation>
</comment>
<evidence type="ECO:0000256" key="3">
    <source>
        <dbReference type="ARBA" id="ARBA00022737"/>
    </source>
</evidence>
<reference evidence="9 10" key="1">
    <citation type="journal article" date="2011" name="Proc. Natl. Acad. Sci. U.S.A.">
        <title>Genome and transcriptome analyses of the mountain pine beetle-fungal symbiont Grosmannia clavigera, a lodgepole pine pathogen.</title>
        <authorList>
            <person name="DiGuistini S."/>
            <person name="Wang Y."/>
            <person name="Liao N.Y."/>
            <person name="Taylor G."/>
            <person name="Tanguay P."/>
            <person name="Feau N."/>
            <person name="Henrissat B."/>
            <person name="Chan S.K."/>
            <person name="Hesse-Orce U."/>
            <person name="Alamouti S.M."/>
            <person name="Tsui C.K.M."/>
            <person name="Docking R.T."/>
            <person name="Levasseur A."/>
            <person name="Haridas S."/>
            <person name="Robertson G."/>
            <person name="Birol I."/>
            <person name="Holt R.A."/>
            <person name="Marra M.A."/>
            <person name="Hamelin R.C."/>
            <person name="Hirst M."/>
            <person name="Jones S.J.M."/>
            <person name="Bohlmann J."/>
            <person name="Breuil C."/>
        </authorList>
    </citation>
    <scope>NUCLEOTIDE SEQUENCE [LARGE SCALE GENOMIC DNA]</scope>
    <source>
        <strain evidence="10">kw1407 / UAMH 11150</strain>
    </source>
</reference>
<dbReference type="GO" id="GO:0000978">
    <property type="term" value="F:RNA polymerase II cis-regulatory region sequence-specific DNA binding"/>
    <property type="evidence" value="ECO:0007669"/>
    <property type="project" value="InterPro"/>
</dbReference>
<feature type="compositionally biased region" description="Low complexity" evidence="7">
    <location>
        <begin position="60"/>
        <end position="81"/>
    </location>
</feature>
<keyword evidence="2" id="KW-0479">Metal-binding</keyword>
<organism evidence="10">
    <name type="scientific">Grosmannia clavigera (strain kw1407 / UAMH 11150)</name>
    <name type="common">Blue stain fungus</name>
    <name type="synonym">Graphiocladiella clavigera</name>
    <dbReference type="NCBI Taxonomy" id="655863"/>
    <lineage>
        <taxon>Eukaryota</taxon>
        <taxon>Fungi</taxon>
        <taxon>Dikarya</taxon>
        <taxon>Ascomycota</taxon>
        <taxon>Pezizomycotina</taxon>
        <taxon>Sordariomycetes</taxon>
        <taxon>Sordariomycetidae</taxon>
        <taxon>Ophiostomatales</taxon>
        <taxon>Ophiostomataceae</taxon>
        <taxon>Leptographium</taxon>
    </lineage>
</organism>
<evidence type="ECO:0000259" key="8">
    <source>
        <dbReference type="Pfam" id="PF04082"/>
    </source>
</evidence>
<dbReference type="PANTHER" id="PTHR40626">
    <property type="entry name" value="MIP31509P"/>
    <property type="match status" value="1"/>
</dbReference>
<keyword evidence="10" id="KW-1185">Reference proteome</keyword>
<accession>F0XC70</accession>
<dbReference type="PANTHER" id="PTHR40626:SF10">
    <property type="entry name" value="C2H2-TYPE DOMAIN-CONTAINING PROTEIN"/>
    <property type="match status" value="1"/>
</dbReference>
<protein>
    <submittedName>
        <fullName evidence="9">C2h2 transcription factor</fullName>
    </submittedName>
</protein>
<dbReference type="InterPro" id="IPR007219">
    <property type="entry name" value="XnlR_reg_dom"/>
</dbReference>
<name>F0XC70_GROCL</name>
<dbReference type="OrthoDB" id="654211at2759"/>
<evidence type="ECO:0000313" key="9">
    <source>
        <dbReference type="EMBL" id="EFX03701.1"/>
    </source>
</evidence>
<evidence type="ECO:0000313" key="10">
    <source>
        <dbReference type="Proteomes" id="UP000007796"/>
    </source>
</evidence>
<feature type="compositionally biased region" description="Low complexity" evidence="7">
    <location>
        <begin position="30"/>
        <end position="42"/>
    </location>
</feature>
<dbReference type="STRING" id="655863.F0XC70"/>
<evidence type="ECO:0000256" key="4">
    <source>
        <dbReference type="ARBA" id="ARBA00022771"/>
    </source>
</evidence>
<dbReference type="GeneID" id="25979706"/>
<dbReference type="EMBL" id="GL629765">
    <property type="protein sequence ID" value="EFX03701.1"/>
    <property type="molecule type" value="Genomic_DNA"/>
</dbReference>
<dbReference type="InParanoid" id="F0XC70"/>
<dbReference type="GO" id="GO:0000785">
    <property type="term" value="C:chromatin"/>
    <property type="evidence" value="ECO:0007669"/>
    <property type="project" value="TreeGrafter"/>
</dbReference>
<evidence type="ECO:0000256" key="1">
    <source>
        <dbReference type="ARBA" id="ARBA00004123"/>
    </source>
</evidence>
<dbReference type="Pfam" id="PF04082">
    <property type="entry name" value="Fungal_trans"/>
    <property type="match status" value="1"/>
</dbReference>
<dbReference type="AlphaFoldDB" id="F0XC70"/>
<dbReference type="eggNOG" id="ENOG502SKA8">
    <property type="taxonomic scope" value="Eukaryota"/>
</dbReference>
<dbReference type="CDD" id="cd12148">
    <property type="entry name" value="fungal_TF_MHR"/>
    <property type="match status" value="1"/>
</dbReference>
<dbReference type="InterPro" id="IPR051059">
    <property type="entry name" value="VerF-like"/>
</dbReference>
<proteinExistence type="predicted"/>
<gene>
    <name evidence="9" type="ORF">CMQ_629</name>
</gene>
<keyword evidence="6" id="KW-0539">Nucleus</keyword>
<dbReference type="Proteomes" id="UP000007796">
    <property type="component" value="Unassembled WGS sequence"/>
</dbReference>
<evidence type="ECO:0000256" key="7">
    <source>
        <dbReference type="SAM" id="MobiDB-lite"/>
    </source>
</evidence>
<dbReference type="RefSeq" id="XP_014173183.1">
    <property type="nucleotide sequence ID" value="XM_014317708.1"/>
</dbReference>
<dbReference type="GO" id="GO:0005634">
    <property type="term" value="C:nucleus"/>
    <property type="evidence" value="ECO:0007669"/>
    <property type="project" value="UniProtKB-SubCell"/>
</dbReference>